<keyword evidence="4" id="KW-0067">ATP-binding</keyword>
<dbReference type="OrthoDB" id="5800600at2"/>
<dbReference type="EMBL" id="VOSK01000292">
    <property type="protein sequence ID" value="MPR29972.1"/>
    <property type="molecule type" value="Genomic_DNA"/>
</dbReference>
<dbReference type="InterPro" id="IPR032319">
    <property type="entry name" value="CLP1_P"/>
</dbReference>
<evidence type="ECO:0000256" key="4">
    <source>
        <dbReference type="ARBA" id="ARBA00022840"/>
    </source>
</evidence>
<dbReference type="Pfam" id="PF16575">
    <property type="entry name" value="CLP1_P"/>
    <property type="match status" value="1"/>
</dbReference>
<dbReference type="PANTHER" id="PTHR12755">
    <property type="entry name" value="CLEAVAGE/POLYADENYLATION FACTOR IA SUBUNIT CLP1P"/>
    <property type="match status" value="1"/>
</dbReference>
<name>A0A5N7MSJ0_9HYPH</name>
<dbReference type="InterPro" id="IPR027417">
    <property type="entry name" value="P-loop_NTPase"/>
</dbReference>
<sequence length="279" mass="29959">MTPLHVPPEWRAAAQHVRRHALRRVLVVGEKDTGKSTFCRLLVEELTRSGRSSALLDTDVGQKIVGPPACVTMANANGVSLAFVGSTNPVLGWSRLVEGTRHLAQQATADYLIVNTSGLLAGPGRRLKAAKIDALRPDLLIGVGEGQALEAIAHEASILPTLCVPSSPEARRKADRERRTARRAAFQQYFLQSGVLKLKTGMLSPSATPRPARLLLGLSGGAGHDLGLGLLLNHAESDVLEVLSPVAEDEVVQVLPGLLILDEDFAEEHLPARPRRISY</sequence>
<dbReference type="Proteomes" id="UP000403266">
    <property type="component" value="Unassembled WGS sequence"/>
</dbReference>
<comment type="caution">
    <text evidence="6">The sequence shown here is derived from an EMBL/GenBank/DDBJ whole genome shotgun (WGS) entry which is preliminary data.</text>
</comment>
<evidence type="ECO:0000256" key="1">
    <source>
        <dbReference type="ARBA" id="ARBA00022679"/>
    </source>
</evidence>
<accession>A0A5N7MSJ0</accession>
<gene>
    <name evidence="6" type="ORF">FS320_34155</name>
</gene>
<evidence type="ECO:0000313" key="6">
    <source>
        <dbReference type="EMBL" id="MPR29972.1"/>
    </source>
</evidence>
<keyword evidence="2" id="KW-0547">Nucleotide-binding</keyword>
<keyword evidence="1" id="KW-0808">Transferase</keyword>
<reference evidence="6 7" key="1">
    <citation type="journal article" date="2019" name="Syst. Appl. Microbiol.">
        <title>Microvirga tunisiensis sp. nov., a root nodule symbiotic bacterium isolated from Lupinus micranthus and L. luteus grown in Northern Tunisia.</title>
        <authorList>
            <person name="Msaddak A."/>
            <person name="Rejili M."/>
            <person name="Duran D."/>
            <person name="Mars M."/>
            <person name="Palacios J.M."/>
            <person name="Ruiz-Argueso T."/>
            <person name="Rey L."/>
            <person name="Imperial J."/>
        </authorList>
    </citation>
    <scope>NUCLEOTIDE SEQUENCE [LARGE SCALE GENOMIC DNA]</scope>
    <source>
        <strain evidence="6 7">Lmie10</strain>
    </source>
</reference>
<dbReference type="AlphaFoldDB" id="A0A5N7MSJ0"/>
<organism evidence="6 7">
    <name type="scientific">Microvirga tunisiensis</name>
    <dbReference type="NCBI Taxonomy" id="2108360"/>
    <lineage>
        <taxon>Bacteria</taxon>
        <taxon>Pseudomonadati</taxon>
        <taxon>Pseudomonadota</taxon>
        <taxon>Alphaproteobacteria</taxon>
        <taxon>Hyphomicrobiales</taxon>
        <taxon>Methylobacteriaceae</taxon>
        <taxon>Microvirga</taxon>
    </lineage>
</organism>
<evidence type="ECO:0000313" key="7">
    <source>
        <dbReference type="Proteomes" id="UP000403266"/>
    </source>
</evidence>
<dbReference type="RefSeq" id="WP_152716840.1">
    <property type="nucleotide sequence ID" value="NZ_VOSJ01000320.1"/>
</dbReference>
<dbReference type="GO" id="GO:0005524">
    <property type="term" value="F:ATP binding"/>
    <property type="evidence" value="ECO:0007669"/>
    <property type="project" value="UniProtKB-KW"/>
</dbReference>
<keyword evidence="7" id="KW-1185">Reference proteome</keyword>
<dbReference type="GO" id="GO:0006396">
    <property type="term" value="P:RNA processing"/>
    <property type="evidence" value="ECO:0007669"/>
    <property type="project" value="InterPro"/>
</dbReference>
<dbReference type="SUPFAM" id="SSF52540">
    <property type="entry name" value="P-loop containing nucleoside triphosphate hydrolases"/>
    <property type="match status" value="1"/>
</dbReference>
<feature type="domain" description="Clp1 P-loop" evidence="5">
    <location>
        <begin position="29"/>
        <end position="190"/>
    </location>
</feature>
<evidence type="ECO:0000259" key="5">
    <source>
        <dbReference type="Pfam" id="PF16575"/>
    </source>
</evidence>
<dbReference type="PANTHER" id="PTHR12755:SF3">
    <property type="entry name" value="POLYNUCLEOTIDE 5'-HYDROXYL-KINASE NOL9"/>
    <property type="match status" value="1"/>
</dbReference>
<protein>
    <recommendedName>
        <fullName evidence="5">Clp1 P-loop domain-containing protein</fullName>
    </recommendedName>
</protein>
<dbReference type="Gene3D" id="3.40.50.300">
    <property type="entry name" value="P-loop containing nucleotide triphosphate hydrolases"/>
    <property type="match status" value="1"/>
</dbReference>
<proteinExistence type="predicted"/>
<evidence type="ECO:0000256" key="3">
    <source>
        <dbReference type="ARBA" id="ARBA00022777"/>
    </source>
</evidence>
<dbReference type="InterPro" id="IPR045116">
    <property type="entry name" value="Clp1/Grc3"/>
</dbReference>
<dbReference type="GO" id="GO:0051731">
    <property type="term" value="F:polynucleotide 5'-hydroxyl-kinase activity"/>
    <property type="evidence" value="ECO:0007669"/>
    <property type="project" value="InterPro"/>
</dbReference>
<keyword evidence="3" id="KW-0418">Kinase</keyword>
<evidence type="ECO:0000256" key="2">
    <source>
        <dbReference type="ARBA" id="ARBA00022741"/>
    </source>
</evidence>